<name>A0A6I3SGV4_HELMO</name>
<evidence type="ECO:0000256" key="8">
    <source>
        <dbReference type="SAM" id="Phobius"/>
    </source>
</evidence>
<keyword evidence="5" id="KW-0133">Cell shape</keyword>
<feature type="transmembrane region" description="Helical" evidence="8">
    <location>
        <begin position="129"/>
        <end position="151"/>
    </location>
</feature>
<dbReference type="Pfam" id="PF04093">
    <property type="entry name" value="MreD"/>
    <property type="match status" value="1"/>
</dbReference>
<dbReference type="InterPro" id="IPR017225">
    <property type="entry name" value="Cell_shape_determin_MreD_prd"/>
</dbReference>
<evidence type="ECO:0000256" key="3">
    <source>
        <dbReference type="ARBA" id="ARBA00022475"/>
    </source>
</evidence>
<dbReference type="GO" id="GO:0008360">
    <property type="term" value="P:regulation of cell shape"/>
    <property type="evidence" value="ECO:0007669"/>
    <property type="project" value="UniProtKB-KW"/>
</dbReference>
<evidence type="ECO:0000256" key="6">
    <source>
        <dbReference type="ARBA" id="ARBA00022989"/>
    </source>
</evidence>
<evidence type="ECO:0000256" key="7">
    <source>
        <dbReference type="ARBA" id="ARBA00023136"/>
    </source>
</evidence>
<dbReference type="EMBL" id="WNKU01000002">
    <property type="protein sequence ID" value="MTV48046.1"/>
    <property type="molecule type" value="Genomic_DNA"/>
</dbReference>
<feature type="transmembrane region" description="Helical" evidence="8">
    <location>
        <begin position="68"/>
        <end position="86"/>
    </location>
</feature>
<dbReference type="AlphaFoldDB" id="A0A6I3SGV4"/>
<comment type="subcellular location">
    <subcellularLocation>
        <location evidence="1">Cell membrane</location>
        <topology evidence="1">Multi-pass membrane protein</topology>
    </subcellularLocation>
</comment>
<proteinExistence type="inferred from homology"/>
<dbReference type="OrthoDB" id="9796616at2"/>
<keyword evidence="7 8" id="KW-0472">Membrane</keyword>
<keyword evidence="6 8" id="KW-1133">Transmembrane helix</keyword>
<organism evidence="9 10">
    <name type="scientific">Heliobacterium mobile</name>
    <name type="common">Heliobacillus mobilis</name>
    <dbReference type="NCBI Taxonomy" id="28064"/>
    <lineage>
        <taxon>Bacteria</taxon>
        <taxon>Bacillati</taxon>
        <taxon>Bacillota</taxon>
        <taxon>Clostridia</taxon>
        <taxon>Eubacteriales</taxon>
        <taxon>Heliobacteriaceae</taxon>
        <taxon>Heliobacterium</taxon>
    </lineage>
</organism>
<evidence type="ECO:0000313" key="10">
    <source>
        <dbReference type="Proteomes" id="UP000430670"/>
    </source>
</evidence>
<keyword evidence="10" id="KW-1185">Reference proteome</keyword>
<evidence type="ECO:0000313" key="9">
    <source>
        <dbReference type="EMBL" id="MTV48046.1"/>
    </source>
</evidence>
<keyword evidence="3" id="KW-1003">Cell membrane</keyword>
<gene>
    <name evidence="9" type="primary">mreD</name>
    <name evidence="9" type="ORF">GJ688_03505</name>
</gene>
<comment type="similarity">
    <text evidence="2">Belongs to the MreD family.</text>
</comment>
<dbReference type="Gene3D" id="1.10.1760.20">
    <property type="match status" value="1"/>
</dbReference>
<dbReference type="GO" id="GO:0005886">
    <property type="term" value="C:plasma membrane"/>
    <property type="evidence" value="ECO:0007669"/>
    <property type="project" value="UniProtKB-SubCell"/>
</dbReference>
<dbReference type="RefSeq" id="WP_155475140.1">
    <property type="nucleotide sequence ID" value="NZ_WNKU01000002.1"/>
</dbReference>
<sequence>MRFVILALLTVINVVLQTTLLNHLSIGGVVLHLVLIQVIFVGIMNGSRFGGLFGVLAGLLLDLMAGRYIGLNGLSMAAIGFAAGLIEGRLYKDNLIVPLGSVLVGTLLFNGLAFLLGTFAGLRLTVVNFFMTLLIQTLYNTAAVPLLYGLFYRAADQGWLPKEEVGS</sequence>
<evidence type="ECO:0000256" key="2">
    <source>
        <dbReference type="ARBA" id="ARBA00007776"/>
    </source>
</evidence>
<keyword evidence="4 8" id="KW-0812">Transmembrane</keyword>
<evidence type="ECO:0000256" key="1">
    <source>
        <dbReference type="ARBA" id="ARBA00004651"/>
    </source>
</evidence>
<dbReference type="PIRSF" id="PIRSF037497">
    <property type="entry name" value="MreD_Clostridium/Treponema_prd"/>
    <property type="match status" value="1"/>
</dbReference>
<evidence type="ECO:0000256" key="5">
    <source>
        <dbReference type="ARBA" id="ARBA00022960"/>
    </source>
</evidence>
<reference evidence="9 10" key="1">
    <citation type="submission" date="2019-11" db="EMBL/GenBank/DDBJ databases">
        <title>Whole-genome sequence of a the green, strictly anaerobic photosynthetic bacterium Heliobacillus mobilis DSM 6151.</title>
        <authorList>
            <person name="Kyndt J.A."/>
            <person name="Meyer T.E."/>
        </authorList>
    </citation>
    <scope>NUCLEOTIDE SEQUENCE [LARGE SCALE GENOMIC DNA]</scope>
    <source>
        <strain evidence="9 10">DSM 6151</strain>
    </source>
</reference>
<dbReference type="NCBIfam" id="TIGR03426">
    <property type="entry name" value="shape_MreD"/>
    <property type="match status" value="1"/>
</dbReference>
<comment type="caution">
    <text evidence="9">The sequence shown here is derived from an EMBL/GenBank/DDBJ whole genome shotgun (WGS) entry which is preliminary data.</text>
</comment>
<dbReference type="InterPro" id="IPR007227">
    <property type="entry name" value="Cell_shape_determining_MreD"/>
</dbReference>
<dbReference type="Proteomes" id="UP000430670">
    <property type="component" value="Unassembled WGS sequence"/>
</dbReference>
<protein>
    <submittedName>
        <fullName evidence="9">Rod shape-determining protein MreD</fullName>
    </submittedName>
</protein>
<evidence type="ECO:0000256" key="4">
    <source>
        <dbReference type="ARBA" id="ARBA00022692"/>
    </source>
</evidence>
<feature type="transmembrane region" description="Helical" evidence="8">
    <location>
        <begin position="98"/>
        <end position="122"/>
    </location>
</feature>
<accession>A0A6I3SGV4</accession>